<dbReference type="InterPro" id="IPR001555">
    <property type="entry name" value="GART_AS"/>
</dbReference>
<dbReference type="CDD" id="cd08646">
    <property type="entry name" value="FMT_core_Met-tRNA-FMT_N"/>
    <property type="match status" value="1"/>
</dbReference>
<evidence type="ECO:0000256" key="3">
    <source>
        <dbReference type="ARBA" id="ARBA00022679"/>
    </source>
</evidence>
<dbReference type="GO" id="GO:0005829">
    <property type="term" value="C:cytosol"/>
    <property type="evidence" value="ECO:0007669"/>
    <property type="project" value="TreeGrafter"/>
</dbReference>
<evidence type="ECO:0000259" key="6">
    <source>
        <dbReference type="Pfam" id="PF00551"/>
    </source>
</evidence>
<feature type="binding site" evidence="5">
    <location>
        <begin position="108"/>
        <end position="111"/>
    </location>
    <ligand>
        <name>(6S)-5,6,7,8-tetrahydrofolate</name>
        <dbReference type="ChEBI" id="CHEBI:57453"/>
    </ligand>
</feature>
<comment type="function">
    <text evidence="5">Attaches a formyl group to the free amino group of methionyl-tRNA(fMet). The formyl group appears to play a dual role in the initiator identity of N-formylmethionyl-tRNA by promoting its recognition by IF2 and preventing the misappropriation of this tRNA by the elongation apparatus.</text>
</comment>
<dbReference type="HAMAP" id="MF_00182">
    <property type="entry name" value="Formyl_trans"/>
    <property type="match status" value="1"/>
</dbReference>
<dbReference type="Gene3D" id="3.40.50.12230">
    <property type="match status" value="1"/>
</dbReference>
<dbReference type="InterPro" id="IPR011034">
    <property type="entry name" value="Formyl_transferase-like_C_sf"/>
</dbReference>
<keyword evidence="4 5" id="KW-0648">Protein biosynthesis</keyword>
<sequence length="306" mass="34338">MKIIFFGSTDFSLPILKRIHEVYGVEGVVTSKPKPKGRGLKVELSVIGKWAENTGIKVFTPENPNASDFIKALRDMKPDIFVLSAYGYILSGDLLKVPKLGGVNIHPSLLPKYRGAAPIQRAIMAGEKKTGVTIFFMDEKIDHGKIIMQREIPVEKNDTYGSLSQRLSHLGAEMIIETLKKIESGQYPLIEQNEREMSYAPKIKKEETIINWNEKSEKIYNLIRALNPTPGARTSFRGKELIILEVEIGNKKIEPGISVIEDKKFYVGTGDGSVILMSLKPENRRVMTALDFINGYRVKNGERFGI</sequence>
<dbReference type="InterPro" id="IPR005793">
    <property type="entry name" value="Formyl_trans_C"/>
</dbReference>
<dbReference type="PANTHER" id="PTHR11138:SF5">
    <property type="entry name" value="METHIONYL-TRNA FORMYLTRANSFERASE, MITOCHONDRIAL"/>
    <property type="match status" value="1"/>
</dbReference>
<dbReference type="SUPFAM" id="SSF53328">
    <property type="entry name" value="Formyltransferase"/>
    <property type="match status" value="1"/>
</dbReference>
<organism evidence="8">
    <name type="scientific">candidate division WOR-3 bacterium</name>
    <dbReference type="NCBI Taxonomy" id="2052148"/>
    <lineage>
        <taxon>Bacteria</taxon>
        <taxon>Bacteria division WOR-3</taxon>
    </lineage>
</organism>
<evidence type="ECO:0000256" key="5">
    <source>
        <dbReference type="HAMAP-Rule" id="MF_00182"/>
    </source>
</evidence>
<dbReference type="GO" id="GO:0004479">
    <property type="term" value="F:methionyl-tRNA formyltransferase activity"/>
    <property type="evidence" value="ECO:0007669"/>
    <property type="project" value="UniProtKB-UniRule"/>
</dbReference>
<dbReference type="PANTHER" id="PTHR11138">
    <property type="entry name" value="METHIONYL-TRNA FORMYLTRANSFERASE"/>
    <property type="match status" value="1"/>
</dbReference>
<dbReference type="AlphaFoldDB" id="A0A7V3RHY4"/>
<keyword evidence="3 5" id="KW-0808">Transferase</keyword>
<dbReference type="EMBL" id="DTOZ01000153">
    <property type="protein sequence ID" value="HGE78573.1"/>
    <property type="molecule type" value="Genomic_DNA"/>
</dbReference>
<dbReference type="InterPro" id="IPR041711">
    <property type="entry name" value="Met-tRNA-FMT_N"/>
</dbReference>
<evidence type="ECO:0000259" key="7">
    <source>
        <dbReference type="Pfam" id="PF02911"/>
    </source>
</evidence>
<dbReference type="Pfam" id="PF00551">
    <property type="entry name" value="Formyl_trans_N"/>
    <property type="match status" value="1"/>
</dbReference>
<protein>
    <recommendedName>
        <fullName evidence="2 5">Methionyl-tRNA formyltransferase</fullName>
        <ecNumber evidence="2 5">2.1.2.9</ecNumber>
    </recommendedName>
</protein>
<name>A0A7V3RHY4_UNCW3</name>
<evidence type="ECO:0000256" key="4">
    <source>
        <dbReference type="ARBA" id="ARBA00022917"/>
    </source>
</evidence>
<dbReference type="Pfam" id="PF02911">
    <property type="entry name" value="Formyl_trans_C"/>
    <property type="match status" value="1"/>
</dbReference>
<dbReference type="InterPro" id="IPR036477">
    <property type="entry name" value="Formyl_transf_N_sf"/>
</dbReference>
<dbReference type="NCBIfam" id="TIGR00460">
    <property type="entry name" value="fmt"/>
    <property type="match status" value="1"/>
</dbReference>
<evidence type="ECO:0000256" key="1">
    <source>
        <dbReference type="ARBA" id="ARBA00010699"/>
    </source>
</evidence>
<comment type="caution">
    <text evidence="8">The sequence shown here is derived from an EMBL/GenBank/DDBJ whole genome shotgun (WGS) entry which is preliminary data.</text>
</comment>
<comment type="similarity">
    <text evidence="1 5">Belongs to the Fmt family.</text>
</comment>
<dbReference type="PROSITE" id="PS00373">
    <property type="entry name" value="GART"/>
    <property type="match status" value="1"/>
</dbReference>
<gene>
    <name evidence="5" type="primary">fmt</name>
    <name evidence="8" type="ORF">ENX68_06215</name>
</gene>
<feature type="domain" description="Formyl transferase N-terminal" evidence="6">
    <location>
        <begin position="1"/>
        <end position="179"/>
    </location>
</feature>
<dbReference type="CDD" id="cd08704">
    <property type="entry name" value="Met_tRNA_FMT_C"/>
    <property type="match status" value="1"/>
</dbReference>
<dbReference type="InterPro" id="IPR002376">
    <property type="entry name" value="Formyl_transf_N"/>
</dbReference>
<dbReference type="InterPro" id="IPR044135">
    <property type="entry name" value="Met-tRNA-FMT_C"/>
</dbReference>
<evidence type="ECO:0000313" key="8">
    <source>
        <dbReference type="EMBL" id="HGE78573.1"/>
    </source>
</evidence>
<evidence type="ECO:0000256" key="2">
    <source>
        <dbReference type="ARBA" id="ARBA00012261"/>
    </source>
</evidence>
<reference evidence="8" key="1">
    <citation type="journal article" date="2020" name="mSystems">
        <title>Genome- and Community-Level Interaction Insights into Carbon Utilization and Element Cycling Functions of Hydrothermarchaeota in Hydrothermal Sediment.</title>
        <authorList>
            <person name="Zhou Z."/>
            <person name="Liu Y."/>
            <person name="Xu W."/>
            <person name="Pan J."/>
            <person name="Luo Z.H."/>
            <person name="Li M."/>
        </authorList>
    </citation>
    <scope>NUCLEOTIDE SEQUENCE [LARGE SCALE GENOMIC DNA]</scope>
    <source>
        <strain evidence="8">SpSt-961</strain>
    </source>
</reference>
<feature type="domain" description="Formyl transferase C-terminal" evidence="7">
    <location>
        <begin position="202"/>
        <end position="297"/>
    </location>
</feature>
<dbReference type="InterPro" id="IPR005794">
    <property type="entry name" value="Fmt"/>
</dbReference>
<dbReference type="EC" id="2.1.2.9" evidence="2 5"/>
<comment type="catalytic activity">
    <reaction evidence="5">
        <text>L-methionyl-tRNA(fMet) + (6R)-10-formyltetrahydrofolate = N-formyl-L-methionyl-tRNA(fMet) + (6S)-5,6,7,8-tetrahydrofolate + H(+)</text>
        <dbReference type="Rhea" id="RHEA:24380"/>
        <dbReference type="Rhea" id="RHEA-COMP:9952"/>
        <dbReference type="Rhea" id="RHEA-COMP:9953"/>
        <dbReference type="ChEBI" id="CHEBI:15378"/>
        <dbReference type="ChEBI" id="CHEBI:57453"/>
        <dbReference type="ChEBI" id="CHEBI:78530"/>
        <dbReference type="ChEBI" id="CHEBI:78844"/>
        <dbReference type="ChEBI" id="CHEBI:195366"/>
        <dbReference type="EC" id="2.1.2.9"/>
    </reaction>
</comment>
<dbReference type="SUPFAM" id="SSF50486">
    <property type="entry name" value="FMT C-terminal domain-like"/>
    <property type="match status" value="1"/>
</dbReference>
<accession>A0A7V3RHY4</accession>
<proteinExistence type="inferred from homology"/>